<dbReference type="PANTHER" id="PTHR47396:SF1">
    <property type="entry name" value="ATP-DEPENDENT HELICASE IRC3-RELATED"/>
    <property type="match status" value="1"/>
</dbReference>
<dbReference type="AlphaFoldDB" id="M1ZNN0"/>
<comment type="caution">
    <text evidence="1">The sequence shown here is derived from an EMBL/GenBank/DDBJ whole genome shotgun (WGS) entry which is preliminary data.</text>
</comment>
<dbReference type="EMBL" id="AMXI01001294">
    <property type="protein sequence ID" value="EKN40237.1"/>
    <property type="molecule type" value="Genomic_DNA"/>
</dbReference>
<sequence length="205" mass="24038">IRSKTKFWQMIGRGTRLCEDLLGVGQDKDKFLIFDFCNNFEFFRMNPKGFKGNLGQTLSERIFNLKLDLVKELQDLRYSDEEYVSHRNELLKDLIEDVNNLNEDNFMVKINLKYVEKYKNKNEWQSLGAISTQDIKEHISPLISKLKDDEFAKRFDILMYTIELANLQGNNATRPIKSVIETSESLSKLGTIPQIQEQKYIIDKV</sequence>
<dbReference type="Gene3D" id="3.40.50.300">
    <property type="entry name" value="P-loop containing nucleotide triphosphate hydrolases"/>
    <property type="match status" value="1"/>
</dbReference>
<dbReference type="PANTHER" id="PTHR47396">
    <property type="entry name" value="TYPE I RESTRICTION ENZYME ECOKI R PROTEIN"/>
    <property type="match status" value="1"/>
</dbReference>
<reference evidence="1 2" key="1">
    <citation type="submission" date="2012-10" db="EMBL/GenBank/DDBJ databases">
        <authorList>
            <person name="Strain E.A."/>
            <person name="Brown E."/>
            <person name="Allard M.W."/>
            <person name="Gonzalez-Escalona N."/>
            <person name="Timme R."/>
        </authorList>
    </citation>
    <scope>NUCLEOTIDE SEQUENCE [LARGE SCALE GENOMIC DNA]</scope>
    <source>
        <strain evidence="1 2">CFSAN001627</strain>
    </source>
</reference>
<reference evidence="1 2" key="2">
    <citation type="submission" date="2013-03" db="EMBL/GenBank/DDBJ databases">
        <title>Diversity in Clostridium botulinum.</title>
        <authorList>
            <person name="Timme R.E."/>
            <person name="Allard M."/>
            <person name="Luo Y."/>
            <person name="Strain E."/>
            <person name="Gonzalez-Escalona N."/>
            <person name="Brown E."/>
        </authorList>
    </citation>
    <scope>NUCLEOTIDE SEQUENCE [LARGE SCALE GENOMIC DNA]</scope>
    <source>
        <strain evidence="1 2">CFSAN001627</strain>
    </source>
</reference>
<organism evidence="1 2">
    <name type="scientific">Clostridium botulinum CFSAN001627</name>
    <dbReference type="NCBI Taxonomy" id="1232189"/>
    <lineage>
        <taxon>Bacteria</taxon>
        <taxon>Bacillati</taxon>
        <taxon>Bacillota</taxon>
        <taxon>Clostridia</taxon>
        <taxon>Eubacteriales</taxon>
        <taxon>Clostridiaceae</taxon>
        <taxon>Clostridium</taxon>
    </lineage>
</organism>
<feature type="non-terminal residue" evidence="1">
    <location>
        <position position="205"/>
    </location>
</feature>
<protein>
    <submittedName>
        <fullName evidence="1">Type I restriction-modification system, R subunit</fullName>
    </submittedName>
</protein>
<feature type="non-terminal residue" evidence="1">
    <location>
        <position position="1"/>
    </location>
</feature>
<dbReference type="GO" id="GO:0005829">
    <property type="term" value="C:cytosol"/>
    <property type="evidence" value="ECO:0007669"/>
    <property type="project" value="TreeGrafter"/>
</dbReference>
<gene>
    <name evidence="1" type="ORF">CFSAN001627_20944</name>
</gene>
<proteinExistence type="predicted"/>
<dbReference type="InterPro" id="IPR027417">
    <property type="entry name" value="P-loop_NTPase"/>
</dbReference>
<evidence type="ECO:0000313" key="1">
    <source>
        <dbReference type="EMBL" id="EKN40237.1"/>
    </source>
</evidence>
<accession>M1ZNN0</accession>
<dbReference type="InterPro" id="IPR050742">
    <property type="entry name" value="Helicase_Restrict-Modif_Enz"/>
</dbReference>
<name>M1ZNN0_CLOBO</name>
<dbReference type="Proteomes" id="UP000011944">
    <property type="component" value="Unassembled WGS sequence"/>
</dbReference>
<evidence type="ECO:0000313" key="2">
    <source>
        <dbReference type="Proteomes" id="UP000011944"/>
    </source>
</evidence>